<sequence>MQRLQARTALTVDGHRRHRLGQPRGQPGIAPDVDRLFPHLIHAADDHIVHRRGIESVATHQLFQHPAQQIHRMDLGQTPLPPADGGADCINDHRFAHHGFLLMTFSNTLIFISRSRTVHLPKPARPTLSYRIFAEETTGRSYATTFSALTNVFVPYTQRLVPDPFLFHRQVCRIASTGRTQPFRGHLAMPLVAHDNNPC</sequence>
<gene>
    <name evidence="1" type="ORF">FAVT5_0969</name>
</gene>
<organism evidence="1 2">
    <name type="scientific">Kyrpidia spormannii</name>
    <dbReference type="NCBI Taxonomy" id="2055160"/>
    <lineage>
        <taxon>Bacteria</taxon>
        <taxon>Bacillati</taxon>
        <taxon>Bacillota</taxon>
        <taxon>Bacilli</taxon>
        <taxon>Bacillales</taxon>
        <taxon>Alicyclobacillaceae</taxon>
        <taxon>Kyrpidia</taxon>
    </lineage>
</organism>
<accession>A0ACA8Z788</accession>
<protein>
    <submittedName>
        <fullName evidence="1">Uncharacterized protein</fullName>
    </submittedName>
</protein>
<reference evidence="1" key="1">
    <citation type="submission" date="2020-04" db="EMBL/GenBank/DDBJ databases">
        <authorList>
            <person name="Hogendoorn C."/>
        </authorList>
    </citation>
    <scope>NUCLEOTIDE SEQUENCE</scope>
    <source>
        <strain evidence="1">FAVT5</strain>
    </source>
</reference>
<keyword evidence="2" id="KW-1185">Reference proteome</keyword>
<name>A0ACA8Z788_9BACL</name>
<evidence type="ECO:0000313" key="2">
    <source>
        <dbReference type="Proteomes" id="UP000501793"/>
    </source>
</evidence>
<evidence type="ECO:0000313" key="1">
    <source>
        <dbReference type="EMBL" id="CAB3390636.1"/>
    </source>
</evidence>
<dbReference type="EMBL" id="LR792684">
    <property type="protein sequence ID" value="CAB3390636.1"/>
    <property type="molecule type" value="Genomic_DNA"/>
</dbReference>
<proteinExistence type="predicted"/>
<dbReference type="Proteomes" id="UP000501793">
    <property type="component" value="Chromosome"/>
</dbReference>